<feature type="compositionally biased region" description="Low complexity" evidence="1">
    <location>
        <begin position="54"/>
        <end position="68"/>
    </location>
</feature>
<dbReference type="RefSeq" id="XP_017996087.1">
    <property type="nucleotide sequence ID" value="XM_018149393.1"/>
</dbReference>
<comment type="caution">
    <text evidence="2">The sequence shown here is derived from an EMBL/GenBank/DDBJ whole genome shotgun (WGS) entry which is preliminary data.</text>
</comment>
<keyword evidence="3" id="KW-1185">Reference proteome</keyword>
<dbReference type="Proteomes" id="UP000038010">
    <property type="component" value="Unassembled WGS sequence"/>
</dbReference>
<accession>A0A0N1H3G7</accession>
<feature type="region of interest" description="Disordered" evidence="1">
    <location>
        <begin position="1"/>
        <end position="158"/>
    </location>
</feature>
<evidence type="ECO:0000313" key="3">
    <source>
        <dbReference type="Proteomes" id="UP000038010"/>
    </source>
</evidence>
<feature type="compositionally biased region" description="Basic and acidic residues" evidence="1">
    <location>
        <begin position="647"/>
        <end position="657"/>
    </location>
</feature>
<feature type="region of interest" description="Disordered" evidence="1">
    <location>
        <begin position="556"/>
        <end position="576"/>
    </location>
</feature>
<gene>
    <name evidence="2" type="ORF">AB675_8906</name>
</gene>
<reference evidence="2 3" key="1">
    <citation type="submission" date="2015-06" db="EMBL/GenBank/DDBJ databases">
        <title>Draft genome of the ant-associated black yeast Phialophora attae CBS 131958.</title>
        <authorList>
            <person name="Moreno L.F."/>
            <person name="Stielow B.J."/>
            <person name="de Hoog S."/>
            <person name="Vicente V.A."/>
            <person name="Weiss V.A."/>
            <person name="de Vries M."/>
            <person name="Cruz L.M."/>
            <person name="Souza E.M."/>
        </authorList>
    </citation>
    <scope>NUCLEOTIDE SEQUENCE [LARGE SCALE GENOMIC DNA]</scope>
    <source>
        <strain evidence="2 3">CBS 131958</strain>
    </source>
</reference>
<feature type="compositionally biased region" description="Polar residues" evidence="1">
    <location>
        <begin position="69"/>
        <end position="93"/>
    </location>
</feature>
<feature type="compositionally biased region" description="Low complexity" evidence="1">
    <location>
        <begin position="1"/>
        <end position="26"/>
    </location>
</feature>
<dbReference type="AlphaFoldDB" id="A0A0N1H3G7"/>
<organism evidence="2 3">
    <name type="scientific">Cyphellophora attinorum</name>
    <dbReference type="NCBI Taxonomy" id="1664694"/>
    <lineage>
        <taxon>Eukaryota</taxon>
        <taxon>Fungi</taxon>
        <taxon>Dikarya</taxon>
        <taxon>Ascomycota</taxon>
        <taxon>Pezizomycotina</taxon>
        <taxon>Eurotiomycetes</taxon>
        <taxon>Chaetothyriomycetidae</taxon>
        <taxon>Chaetothyriales</taxon>
        <taxon>Cyphellophoraceae</taxon>
        <taxon>Cyphellophora</taxon>
    </lineage>
</organism>
<feature type="compositionally biased region" description="Acidic residues" evidence="1">
    <location>
        <begin position="41"/>
        <end position="53"/>
    </location>
</feature>
<dbReference type="GeneID" id="28741273"/>
<evidence type="ECO:0000313" key="2">
    <source>
        <dbReference type="EMBL" id="KPI36124.1"/>
    </source>
</evidence>
<dbReference type="EMBL" id="LFJN01000033">
    <property type="protein sequence ID" value="KPI36124.1"/>
    <property type="molecule type" value="Genomic_DNA"/>
</dbReference>
<proteinExistence type="predicted"/>
<dbReference type="OrthoDB" id="4121314at2759"/>
<feature type="compositionally biased region" description="Polar residues" evidence="1">
    <location>
        <begin position="112"/>
        <end position="133"/>
    </location>
</feature>
<sequence>MSPSRKPSTSAPASSKSAKASSGSIARGRRSQKSQKTSNGEADDPLYIDEGAESDSSVRSDLSISLRSKNQSRTSSQTLRDAKTQQASHTYSDPASKDDSPPNTRLRAKITFSKSSSINMPESSTRSARSKQTGIYGIAGTGRMVTMDDSDRAQPNGTDSEAWAMVEELKEKNRKLKEQLKTAWKVRSEVERKKVHWKDKYYDKCIEQGAEKTKKKDLPAQLKQALEQNETLTAKFDQQDAIIRKWQDKSVGKARGDFPYDTDDVVASNIEALFRSVKGWASKYAVSEWHAADQNGLQAVLETLEDESKPAIASPKAITAILTGRISPKIVTMAIMNRNLVSATLSSHVSILTDDELLSDTNGSADLLKHIFHVLSLASPAATSMFRCTVMTAVKPDEVGIDNIVRSKELSKRFEKQARRLAEETMNAVASLLVVKDQHAPKAEADLASIAGKFISTAIALHAQPPHTFAGFQEHLRAAHFDIPHELMDPHPLLNLSAAKGQAGDTPADAGVLGQCPDLIIQPLVSRTGDNLGQSSDEERTITKALVWMCRPGGLEEVTMSPKHPKTSAPPRPVRQQVPDYAFVGTTSEQTKATGCGLGGRQLLENVSGRDHDSGGEGQQTNVSVVVSRQAEKRSREDDVSSSAKKARIDHSPESSSRRSASSESPLSEVSALTAETATSTAQQLSYPAERSPEI</sequence>
<feature type="region of interest" description="Disordered" evidence="1">
    <location>
        <begin position="589"/>
        <end position="695"/>
    </location>
</feature>
<evidence type="ECO:0000256" key="1">
    <source>
        <dbReference type="SAM" id="MobiDB-lite"/>
    </source>
</evidence>
<feature type="compositionally biased region" description="Basic and acidic residues" evidence="1">
    <location>
        <begin position="630"/>
        <end position="639"/>
    </location>
</feature>
<protein>
    <submittedName>
        <fullName evidence="2">Uncharacterized protein</fullName>
    </submittedName>
</protein>
<feature type="compositionally biased region" description="Low complexity" evidence="1">
    <location>
        <begin position="658"/>
        <end position="686"/>
    </location>
</feature>
<dbReference type="VEuPathDB" id="FungiDB:AB675_8906"/>
<name>A0A0N1H3G7_9EURO</name>